<organism evidence="10 11">
    <name type="scientific">Vicugna pacos</name>
    <name type="common">Alpaca</name>
    <name type="synonym">Lama pacos</name>
    <dbReference type="NCBI Taxonomy" id="30538"/>
    <lineage>
        <taxon>Eukaryota</taxon>
        <taxon>Metazoa</taxon>
        <taxon>Chordata</taxon>
        <taxon>Craniata</taxon>
        <taxon>Vertebrata</taxon>
        <taxon>Euteleostomi</taxon>
        <taxon>Mammalia</taxon>
        <taxon>Eutheria</taxon>
        <taxon>Laurasiatheria</taxon>
        <taxon>Artiodactyla</taxon>
        <taxon>Tylopoda</taxon>
        <taxon>Camelidae</taxon>
        <taxon>Vicugna</taxon>
    </lineage>
</organism>
<evidence type="ECO:0000256" key="4">
    <source>
        <dbReference type="ARBA" id="ARBA00022900"/>
    </source>
</evidence>
<dbReference type="InterPro" id="IPR036186">
    <property type="entry name" value="Serpin_sf"/>
</dbReference>
<dbReference type="InterPro" id="IPR042178">
    <property type="entry name" value="Serpin_sf_1"/>
</dbReference>
<gene>
    <name evidence="11" type="primary">LOC140697051</name>
</gene>
<dbReference type="Gene3D" id="3.30.497.10">
    <property type="entry name" value="Antithrombin, subunit I, domain 2"/>
    <property type="match status" value="2"/>
</dbReference>
<feature type="domain" description="Serpin" evidence="9">
    <location>
        <begin position="48"/>
        <end position="304"/>
    </location>
</feature>
<evidence type="ECO:0000256" key="7">
    <source>
        <dbReference type="SAM" id="MobiDB-lite"/>
    </source>
</evidence>
<evidence type="ECO:0000256" key="6">
    <source>
        <dbReference type="RuleBase" id="RU000411"/>
    </source>
</evidence>
<evidence type="ECO:0000256" key="2">
    <source>
        <dbReference type="ARBA" id="ARBA00022690"/>
    </source>
</evidence>
<evidence type="ECO:0000256" key="1">
    <source>
        <dbReference type="ARBA" id="ARBA00009500"/>
    </source>
</evidence>
<keyword evidence="2" id="KW-0646">Protease inhibitor</keyword>
<feature type="region of interest" description="Disordered" evidence="7">
    <location>
        <begin position="179"/>
        <end position="198"/>
    </location>
</feature>
<dbReference type="Pfam" id="PF00079">
    <property type="entry name" value="Serpin"/>
    <property type="match status" value="2"/>
</dbReference>
<name>A0ABM5DGH1_VICPA</name>
<dbReference type="InterPro" id="IPR000215">
    <property type="entry name" value="Serpin_fam"/>
</dbReference>
<dbReference type="Gene3D" id="2.30.39.10">
    <property type="entry name" value="Alpha-1-antitrypsin, domain 1"/>
    <property type="match status" value="1"/>
</dbReference>
<dbReference type="Proteomes" id="UP001652581">
    <property type="component" value="Chromosome 6"/>
</dbReference>
<dbReference type="SUPFAM" id="SSF56574">
    <property type="entry name" value="Serpins"/>
    <property type="match status" value="1"/>
</dbReference>
<dbReference type="RefSeq" id="XP_072820002.1">
    <property type="nucleotide sequence ID" value="XM_072963901.1"/>
</dbReference>
<keyword evidence="4" id="KW-0722">Serine protease inhibitor</keyword>
<evidence type="ECO:0000256" key="5">
    <source>
        <dbReference type="ARBA" id="ARBA00023180"/>
    </source>
</evidence>
<comment type="similarity">
    <text evidence="1 6">Belongs to the serpin family.</text>
</comment>
<dbReference type="SMART" id="SM00093">
    <property type="entry name" value="SERPIN"/>
    <property type="match status" value="1"/>
</dbReference>
<dbReference type="InterPro" id="IPR042185">
    <property type="entry name" value="Serpin_sf_2"/>
</dbReference>
<dbReference type="InterPro" id="IPR023796">
    <property type="entry name" value="Serpin_dom"/>
</dbReference>
<keyword evidence="5" id="KW-0325">Glycoprotein</keyword>
<feature type="chain" id="PRO_5046574789" evidence="8">
    <location>
        <begin position="22"/>
        <end position="347"/>
    </location>
</feature>
<dbReference type="PANTHER" id="PTHR11461:SF165">
    <property type="entry name" value="ALPHA-1-ANTITRYPSIN"/>
    <property type="match status" value="1"/>
</dbReference>
<sequence length="347" mass="38031">MVSFITRDLLLLAGLCSQVSGAMHESHHDGYTTPHFPNMAPKLANFAFKLYRELARQSNNKNIIFTAVSIAIAFAMPSLGAKGDTRTEIMKALGYNSRKALNADIHGGVHHLLDTSIRQDGDFHAEEKTTVKVPMINRLAVLNLYRDHLLSSGVLLQHFKGRIATSLFLPEYTAPSRGPVPGAGKAMPTPVTGERRRKRNVNLNLPRLSISGTYDLQTLLGKLGITKVFSNGADLSGIAEGVPLKLSKAIHKTVLSVNENETGQAEVTLLEEGSWSKHLTINFNMPFIIITKDVNTNIPLFMGKRIVFRVNKDGGTGCALHTDAGRYIVGPEIHPSSTRQVVYPAMW</sequence>
<keyword evidence="10" id="KW-1185">Reference proteome</keyword>
<evidence type="ECO:0000256" key="3">
    <source>
        <dbReference type="ARBA" id="ARBA00022729"/>
    </source>
</evidence>
<feature type="signal peptide" evidence="8">
    <location>
        <begin position="1"/>
        <end position="21"/>
    </location>
</feature>
<dbReference type="PANTHER" id="PTHR11461">
    <property type="entry name" value="SERINE PROTEASE INHIBITOR, SERPIN"/>
    <property type="match status" value="1"/>
</dbReference>
<evidence type="ECO:0000313" key="10">
    <source>
        <dbReference type="Proteomes" id="UP001652581"/>
    </source>
</evidence>
<reference evidence="11" key="1">
    <citation type="submission" date="2025-08" db="UniProtKB">
        <authorList>
            <consortium name="RefSeq"/>
        </authorList>
    </citation>
    <scope>IDENTIFICATION</scope>
</reference>
<evidence type="ECO:0000256" key="8">
    <source>
        <dbReference type="SAM" id="SignalP"/>
    </source>
</evidence>
<accession>A0ABM5DGH1</accession>
<dbReference type="GeneID" id="140697051"/>
<evidence type="ECO:0000313" key="11">
    <source>
        <dbReference type="RefSeq" id="XP_072820002.1"/>
    </source>
</evidence>
<keyword evidence="3 8" id="KW-0732">Signal</keyword>
<evidence type="ECO:0000259" key="9">
    <source>
        <dbReference type="SMART" id="SM00093"/>
    </source>
</evidence>
<protein>
    <submittedName>
        <fullName evidence="11">Alpha-1-antitrypsin-like</fullName>
    </submittedName>
</protein>
<proteinExistence type="inferred from homology"/>